<dbReference type="InterPro" id="IPR003137">
    <property type="entry name" value="PA_domain"/>
</dbReference>
<keyword evidence="7 9" id="KW-0720">Serine protease</keyword>
<dbReference type="InterPro" id="IPR013783">
    <property type="entry name" value="Ig-like_fold"/>
</dbReference>
<evidence type="ECO:0000256" key="8">
    <source>
        <dbReference type="PIRSR" id="PIRSR615500-1"/>
    </source>
</evidence>
<evidence type="ECO:0000313" key="14">
    <source>
        <dbReference type="EMBL" id="RBP00540.1"/>
    </source>
</evidence>
<feature type="domain" description="Peptidase S8/S53" evidence="12">
    <location>
        <begin position="121"/>
        <end position="500"/>
    </location>
</feature>
<feature type="domain" description="PA" evidence="13">
    <location>
        <begin position="329"/>
        <end position="395"/>
    </location>
</feature>
<dbReference type="Gene3D" id="2.60.40.10">
    <property type="entry name" value="Immunoglobulins"/>
    <property type="match status" value="1"/>
</dbReference>
<keyword evidence="3" id="KW-0964">Secreted</keyword>
<dbReference type="OrthoDB" id="9798386at2"/>
<keyword evidence="4 9" id="KW-0645">Protease</keyword>
<keyword evidence="2" id="KW-0134">Cell wall</keyword>
<dbReference type="InterPro" id="IPR036852">
    <property type="entry name" value="Peptidase_S8/S53_dom_sf"/>
</dbReference>
<feature type="active site" description="Charge relay system" evidence="8 9">
    <location>
        <position position="130"/>
    </location>
</feature>
<evidence type="ECO:0000256" key="4">
    <source>
        <dbReference type="ARBA" id="ARBA00022670"/>
    </source>
</evidence>
<organism evidence="14 15">
    <name type="scientific">Paraliobacillus ryukyuensis</name>
    <dbReference type="NCBI Taxonomy" id="200904"/>
    <lineage>
        <taxon>Bacteria</taxon>
        <taxon>Bacillati</taxon>
        <taxon>Bacillota</taxon>
        <taxon>Bacilli</taxon>
        <taxon>Bacillales</taxon>
        <taxon>Bacillaceae</taxon>
        <taxon>Paraliobacillus</taxon>
    </lineage>
</organism>
<dbReference type="Pfam" id="PF00082">
    <property type="entry name" value="Peptidase_S8"/>
    <property type="match status" value="1"/>
</dbReference>
<dbReference type="InterPro" id="IPR022398">
    <property type="entry name" value="Peptidase_S8_His-AS"/>
</dbReference>
<evidence type="ECO:0000256" key="3">
    <source>
        <dbReference type="ARBA" id="ARBA00022525"/>
    </source>
</evidence>
<evidence type="ECO:0000256" key="2">
    <source>
        <dbReference type="ARBA" id="ARBA00022512"/>
    </source>
</evidence>
<evidence type="ECO:0000256" key="10">
    <source>
        <dbReference type="RuleBase" id="RU003355"/>
    </source>
</evidence>
<evidence type="ECO:0000256" key="7">
    <source>
        <dbReference type="ARBA" id="ARBA00022825"/>
    </source>
</evidence>
<evidence type="ECO:0000259" key="13">
    <source>
        <dbReference type="Pfam" id="PF02225"/>
    </source>
</evidence>
<evidence type="ECO:0000256" key="5">
    <source>
        <dbReference type="ARBA" id="ARBA00022729"/>
    </source>
</evidence>
<evidence type="ECO:0000256" key="6">
    <source>
        <dbReference type="ARBA" id="ARBA00022801"/>
    </source>
</evidence>
<comment type="caution">
    <text evidence="14">The sequence shown here is derived from an EMBL/GenBank/DDBJ whole genome shotgun (WGS) entry which is preliminary data.</text>
</comment>
<dbReference type="SUPFAM" id="SSF52025">
    <property type="entry name" value="PA domain"/>
    <property type="match status" value="1"/>
</dbReference>
<feature type="signal peptide" evidence="11">
    <location>
        <begin position="1"/>
        <end position="24"/>
    </location>
</feature>
<dbReference type="Pfam" id="PF02225">
    <property type="entry name" value="PA"/>
    <property type="match status" value="1"/>
</dbReference>
<dbReference type="PROSITE" id="PS00137">
    <property type="entry name" value="SUBTILASE_HIS"/>
    <property type="match status" value="1"/>
</dbReference>
<keyword evidence="15" id="KW-1185">Reference proteome</keyword>
<dbReference type="InterPro" id="IPR015500">
    <property type="entry name" value="Peptidase_S8_subtilisin-rel"/>
</dbReference>
<dbReference type="Gene3D" id="3.50.30.30">
    <property type="match status" value="1"/>
</dbReference>
<evidence type="ECO:0000256" key="11">
    <source>
        <dbReference type="SAM" id="SignalP"/>
    </source>
</evidence>
<dbReference type="PRINTS" id="PR00723">
    <property type="entry name" value="SUBTILISIN"/>
</dbReference>
<feature type="chain" id="PRO_5017051232" evidence="11">
    <location>
        <begin position="25"/>
        <end position="725"/>
    </location>
</feature>
<dbReference type="InterPro" id="IPR046450">
    <property type="entry name" value="PA_dom_sf"/>
</dbReference>
<dbReference type="PROSITE" id="PS00138">
    <property type="entry name" value="SUBTILASE_SER"/>
    <property type="match status" value="1"/>
</dbReference>
<evidence type="ECO:0000256" key="1">
    <source>
        <dbReference type="ARBA" id="ARBA00011073"/>
    </source>
</evidence>
<dbReference type="InterPro" id="IPR023828">
    <property type="entry name" value="Peptidase_S8_Ser-AS"/>
</dbReference>
<dbReference type="AlphaFoldDB" id="A0A366EFN0"/>
<dbReference type="STRING" id="200904.GCA_900168775_00575"/>
<dbReference type="PANTHER" id="PTHR43806">
    <property type="entry name" value="PEPTIDASE S8"/>
    <property type="match status" value="1"/>
</dbReference>
<gene>
    <name evidence="14" type="ORF">DES48_102304</name>
</gene>
<evidence type="ECO:0000256" key="9">
    <source>
        <dbReference type="PROSITE-ProRule" id="PRU01240"/>
    </source>
</evidence>
<keyword evidence="5 11" id="KW-0732">Signal</keyword>
<name>A0A366EFN0_9BACI</name>
<dbReference type="CDD" id="cd02133">
    <property type="entry name" value="PA_C5a_like"/>
    <property type="match status" value="1"/>
</dbReference>
<comment type="similarity">
    <text evidence="1 9 10">Belongs to the peptidase S8 family.</text>
</comment>
<dbReference type="GO" id="GO:0006508">
    <property type="term" value="P:proteolysis"/>
    <property type="evidence" value="ECO:0007669"/>
    <property type="project" value="UniProtKB-KW"/>
</dbReference>
<dbReference type="InterPro" id="IPR050131">
    <property type="entry name" value="Peptidase_S8_subtilisin-like"/>
</dbReference>
<proteinExistence type="inferred from homology"/>
<dbReference type="RefSeq" id="WP_113867315.1">
    <property type="nucleotide sequence ID" value="NZ_BAABQN010000002.1"/>
</dbReference>
<dbReference type="PANTHER" id="PTHR43806:SF65">
    <property type="entry name" value="SERINE PROTEASE APRX"/>
    <property type="match status" value="1"/>
</dbReference>
<keyword evidence="6 9" id="KW-0378">Hydrolase</keyword>
<dbReference type="Proteomes" id="UP000252254">
    <property type="component" value="Unassembled WGS sequence"/>
</dbReference>
<dbReference type="SUPFAM" id="SSF52743">
    <property type="entry name" value="Subtilisin-like"/>
    <property type="match status" value="1"/>
</dbReference>
<dbReference type="InterPro" id="IPR034213">
    <property type="entry name" value="S8_Vpr-like"/>
</dbReference>
<dbReference type="PROSITE" id="PS51892">
    <property type="entry name" value="SUBTILASE"/>
    <property type="match status" value="1"/>
</dbReference>
<sequence length="725" mass="79522">MQRFCFLSLLIVSIAIALPEVIHATINDDEQQLIIEVNGDPYQQKNYIETYYPTIKVIEVYHTLFKGLALQAKNRQFNRLENENFIKNTYAVQTYQTQAEEPINESVPFLVSPQIRSNYTGKGVKVGVIDTGIDYHHPDLNKNYRGGFDLVDYDDDPMETTAEQGEPTIHGTHVAGIIAANGKMKGMAPEASLYSYRALGPGGGGTSVQVIAALEKAVNDGMDIVNMSLGNTVNGPDWPTSVAVNRAVEKGVSVVIANGNAGPANWTVGSPATATKAIAVGASTPIVTDAYLSDRFARKEIPINSMIGSPAWDFQRDYQLIDGGIGAKDLSDAKGKLVLMERGKLTFTEKVKQAEKAGAVGVIIYNNEKGAFQAGLEASSNIPAVSVSKSAGDWLKKQIEKNQTYWIDTTYKQTQDQITAFSSRGPVTANWAIKPEIVAPGANILSTVPSNSYQALQGTSMAAPHIAGALALIKQAHPDWTPAKLKAALLTQAKPLQHNELLYAPIEQGMGRIQLSEAINTDTLLYHPLLSFGKIAKGKHTVTANVEVENISAKPNTFRFDLPKQQQGLRWYLPKTFTVDPGEKVTVPIEIAIDSNQLNQGIHEGWLTLSSQTDRFHIPYLFVNQQADYPKAMGLDVVMKPFDKKNYICQLYVPDDANRVKIDLYDPDTMVFVKTIVDQTNQLKGIMEQTIASDKLPPKGKYIADILIETEQKEAFHEQSAVVIE</sequence>
<feature type="active site" description="Charge relay system" evidence="8 9">
    <location>
        <position position="460"/>
    </location>
</feature>
<dbReference type="GO" id="GO:0004252">
    <property type="term" value="F:serine-type endopeptidase activity"/>
    <property type="evidence" value="ECO:0007669"/>
    <property type="project" value="UniProtKB-UniRule"/>
</dbReference>
<dbReference type="CDD" id="cd07474">
    <property type="entry name" value="Peptidases_S8_subtilisin_Vpr-like"/>
    <property type="match status" value="1"/>
</dbReference>
<evidence type="ECO:0000259" key="12">
    <source>
        <dbReference type="Pfam" id="PF00082"/>
    </source>
</evidence>
<dbReference type="InterPro" id="IPR023827">
    <property type="entry name" value="Peptidase_S8_Asp-AS"/>
</dbReference>
<evidence type="ECO:0000313" key="15">
    <source>
        <dbReference type="Proteomes" id="UP000252254"/>
    </source>
</evidence>
<dbReference type="EMBL" id="QNRI01000002">
    <property type="protein sequence ID" value="RBP00540.1"/>
    <property type="molecule type" value="Genomic_DNA"/>
</dbReference>
<dbReference type="PROSITE" id="PS00136">
    <property type="entry name" value="SUBTILASE_ASP"/>
    <property type="match status" value="1"/>
</dbReference>
<dbReference type="Gene3D" id="3.40.50.200">
    <property type="entry name" value="Peptidase S8/S53 domain"/>
    <property type="match status" value="1"/>
</dbReference>
<feature type="active site" description="Charge relay system" evidence="8 9">
    <location>
        <position position="170"/>
    </location>
</feature>
<protein>
    <submittedName>
        <fullName evidence="14">Minor extracellular serine protease Vpr</fullName>
    </submittedName>
</protein>
<dbReference type="InterPro" id="IPR000209">
    <property type="entry name" value="Peptidase_S8/S53_dom"/>
</dbReference>
<reference evidence="14 15" key="1">
    <citation type="submission" date="2018-06" db="EMBL/GenBank/DDBJ databases">
        <title>Genomic Encyclopedia of Type Strains, Phase IV (KMG-IV): sequencing the most valuable type-strain genomes for metagenomic binning, comparative biology and taxonomic classification.</title>
        <authorList>
            <person name="Goeker M."/>
        </authorList>
    </citation>
    <scope>NUCLEOTIDE SEQUENCE [LARGE SCALE GENOMIC DNA]</scope>
    <source>
        <strain evidence="14 15">DSM 15140</strain>
    </source>
</reference>
<accession>A0A366EFN0</accession>